<dbReference type="Proteomes" id="UP000218890">
    <property type="component" value="Chromosome"/>
</dbReference>
<gene>
    <name evidence="1" type="ORF">HH1059_25210</name>
</gene>
<dbReference type="EMBL" id="AP017372">
    <property type="protein sequence ID" value="BAU56598.2"/>
    <property type="molecule type" value="Genomic_DNA"/>
</dbReference>
<protein>
    <submittedName>
        <fullName evidence="1">Uncharacterized protein</fullName>
    </submittedName>
</protein>
<reference evidence="1" key="1">
    <citation type="submission" date="2016-02" db="EMBL/GenBank/DDBJ databases">
        <title>Halorhodospira halochloris DSM-1059 complete genome, version 2.</title>
        <authorList>
            <person name="Tsukatani Y."/>
        </authorList>
    </citation>
    <scope>NUCLEOTIDE SEQUENCE</scope>
    <source>
        <strain evidence="1">DSM 1059</strain>
    </source>
</reference>
<proteinExistence type="predicted"/>
<evidence type="ECO:0000313" key="1">
    <source>
        <dbReference type="EMBL" id="BAU56598.2"/>
    </source>
</evidence>
<organism evidence="1 2">
    <name type="scientific">Halorhodospira halochloris</name>
    <name type="common">Ectothiorhodospira halochloris</name>
    <dbReference type="NCBI Taxonomy" id="1052"/>
    <lineage>
        <taxon>Bacteria</taxon>
        <taxon>Pseudomonadati</taxon>
        <taxon>Pseudomonadota</taxon>
        <taxon>Gammaproteobacteria</taxon>
        <taxon>Chromatiales</taxon>
        <taxon>Ectothiorhodospiraceae</taxon>
        <taxon>Halorhodospira</taxon>
    </lineage>
</organism>
<name>A0A0X8X7W2_HALHR</name>
<evidence type="ECO:0000313" key="2">
    <source>
        <dbReference type="Proteomes" id="UP000218890"/>
    </source>
</evidence>
<dbReference type="Gene3D" id="2.40.160.60">
    <property type="entry name" value="Outer membrane protein transport protein (OMPP1/FadL/TodX)"/>
    <property type="match status" value="1"/>
</dbReference>
<keyword evidence="2" id="KW-1185">Reference proteome</keyword>
<dbReference type="KEGG" id="hhk:HH1059_25210"/>
<dbReference type="AlphaFoldDB" id="A0A0X8X7W2"/>
<sequence length="327" mass="35330">MGGAFTAAPGNVSSLLYNPAAMVRPDFVWEDAEGEIQTQQQVVSSLEYSQSVQAAAGPTGDKVDNYMLGMAALTPTLSYGFMYSPIWEVSHGDENAQELDAYMVGFGWDISDRAEHGEGLFISLGASAGYLESSADWREDEEDDYSDEEFFGVAGLKARIVDTRTFSFDLGGSYRSEATFDEAEVFDVDGSMDSPVSKQPWGLPEEVSYGAAMHYQGTGYLVSLTASHRETGYEAVTTEYDDMETNSVGLELGLAGGSLSFRSGYYSSTSDAIDSDGATLGIGFNAIREHGELSLELAFEARENTIAGGEDYDEVLSSISMNWVRSP</sequence>
<accession>A0A0X8X7W2</accession>